<proteinExistence type="inferred from homology"/>
<dbReference type="InterPro" id="IPR007867">
    <property type="entry name" value="GMC_OxRtase_C"/>
</dbReference>
<keyword evidence="3 7" id="KW-0285">Flavoprotein</keyword>
<feature type="domain" description="Glucose-methanol-choline oxidoreductase N-terminal" evidence="9">
    <location>
        <begin position="111"/>
        <end position="134"/>
    </location>
</feature>
<feature type="binding site" evidence="6">
    <location>
        <begin position="529"/>
        <end position="530"/>
    </location>
    <ligand>
        <name>FAD</name>
        <dbReference type="ChEBI" id="CHEBI:57692"/>
    </ligand>
</feature>
<accession>A0A4S4LRL5</accession>
<feature type="active site" description="Proton acceptor" evidence="5">
    <location>
        <position position="574"/>
    </location>
</feature>
<dbReference type="PANTHER" id="PTHR11552:SF147">
    <property type="entry name" value="CHOLINE DEHYDROGENASE, MITOCHONDRIAL"/>
    <property type="match status" value="1"/>
</dbReference>
<dbReference type="PANTHER" id="PTHR11552">
    <property type="entry name" value="GLUCOSE-METHANOL-CHOLINE GMC OXIDOREDUCTASE"/>
    <property type="match status" value="1"/>
</dbReference>
<dbReference type="Gene3D" id="3.30.560.10">
    <property type="entry name" value="Glucose Oxidase, domain 3"/>
    <property type="match status" value="1"/>
</dbReference>
<comment type="cofactor">
    <cofactor evidence="1 6">
        <name>FAD</name>
        <dbReference type="ChEBI" id="CHEBI:57692"/>
    </cofactor>
</comment>
<comment type="similarity">
    <text evidence="2 7">Belongs to the GMC oxidoreductase family.</text>
</comment>
<feature type="binding site" evidence="6">
    <location>
        <begin position="121"/>
        <end position="124"/>
    </location>
    <ligand>
        <name>FAD</name>
        <dbReference type="ChEBI" id="CHEBI:57692"/>
    </ligand>
</feature>
<evidence type="ECO:0000256" key="5">
    <source>
        <dbReference type="PIRSR" id="PIRSR000137-1"/>
    </source>
</evidence>
<dbReference type="AlphaFoldDB" id="A0A4S4LRL5"/>
<evidence type="ECO:0000256" key="2">
    <source>
        <dbReference type="ARBA" id="ARBA00010790"/>
    </source>
</evidence>
<feature type="signal peptide" evidence="8">
    <location>
        <begin position="1"/>
        <end position="19"/>
    </location>
</feature>
<dbReference type="Proteomes" id="UP000310158">
    <property type="component" value="Unassembled WGS sequence"/>
</dbReference>
<gene>
    <name evidence="10" type="ORF">EW146_g5405</name>
</gene>
<dbReference type="Pfam" id="PF00732">
    <property type="entry name" value="GMC_oxred_N"/>
    <property type="match status" value="1"/>
</dbReference>
<keyword evidence="11" id="KW-1185">Reference proteome</keyword>
<sequence>MNSLSSLLGALLLASTASARVLQNASVVATNKYDFIVIGGGTAGSVVASRLSETQSNKVLLIEAGVSNDGIQDAVVPMLGIDMTPNTPWDWNYTVTPQSGLNGRTFSYPRGRLLGGSSSVNIMVYNKGGSDDFNRWANFTGDEGWSWNSLQPYMQKNEKMVAPADNHNTTGQFLPGAHGFHGTLLTSLPGYPMPIDDLVLNATTQVPGYPYNEDMNQGNELGIGWAYSSIGDSKRSSSATAYLSSAVRARSNLDILTETTVTKLLITGSKGSQPQFTGVELTQGPEAPIYNLTAKKEVILSAGSIGTAQILLLSGIGDSSELQALGIKPLVDLPDVGKNLSDHPLLPNQFYVNSNNTFERWNRNPDVLAAELSNYYQTSQGPFVDTLCNHIGWIRVPDNSSIWETGADPSSGPTSGHYELVFANGWAGPAQAFPDTGNFLTVVTNVVTPASRGSVTLNSSSIWDKPLIDPGYYTSPIDLLLMREAYKGARTFLAAPAFKDYIIGPYGTAGASTDDDIDAYIRNFTTTVWHPTSTASMSPASADYGVTSPNLLVKKVSGLRIVDASIMPFVPAAHPEAAIYYVAERAADLIKASWS</sequence>
<keyword evidence="8" id="KW-0732">Signal</keyword>
<organism evidence="10 11">
    <name type="scientific">Bondarzewia mesenterica</name>
    <dbReference type="NCBI Taxonomy" id="1095465"/>
    <lineage>
        <taxon>Eukaryota</taxon>
        <taxon>Fungi</taxon>
        <taxon>Dikarya</taxon>
        <taxon>Basidiomycota</taxon>
        <taxon>Agaricomycotina</taxon>
        <taxon>Agaricomycetes</taxon>
        <taxon>Russulales</taxon>
        <taxon>Bondarzewiaceae</taxon>
        <taxon>Bondarzewia</taxon>
    </lineage>
</organism>
<dbReference type="InterPro" id="IPR012132">
    <property type="entry name" value="GMC_OxRdtase"/>
</dbReference>
<dbReference type="OrthoDB" id="269227at2759"/>
<dbReference type="SUPFAM" id="SSF51905">
    <property type="entry name" value="FAD/NAD(P)-binding domain"/>
    <property type="match status" value="1"/>
</dbReference>
<feature type="binding site" evidence="6">
    <location>
        <position position="261"/>
    </location>
    <ligand>
        <name>FAD</name>
        <dbReference type="ChEBI" id="CHEBI:57692"/>
    </ligand>
</feature>
<dbReference type="GO" id="GO:0016614">
    <property type="term" value="F:oxidoreductase activity, acting on CH-OH group of donors"/>
    <property type="evidence" value="ECO:0007669"/>
    <property type="project" value="InterPro"/>
</dbReference>
<evidence type="ECO:0000256" key="3">
    <source>
        <dbReference type="ARBA" id="ARBA00022630"/>
    </source>
</evidence>
<evidence type="ECO:0000256" key="1">
    <source>
        <dbReference type="ARBA" id="ARBA00001974"/>
    </source>
</evidence>
<protein>
    <recommendedName>
        <fullName evidence="9">Glucose-methanol-choline oxidoreductase N-terminal domain-containing protein</fullName>
    </recommendedName>
</protein>
<dbReference type="Pfam" id="PF05199">
    <property type="entry name" value="GMC_oxred_C"/>
    <property type="match status" value="1"/>
</dbReference>
<evidence type="ECO:0000313" key="11">
    <source>
        <dbReference type="Proteomes" id="UP000310158"/>
    </source>
</evidence>
<evidence type="ECO:0000259" key="9">
    <source>
        <dbReference type="PROSITE" id="PS00623"/>
    </source>
</evidence>
<evidence type="ECO:0000256" key="8">
    <source>
        <dbReference type="SAM" id="SignalP"/>
    </source>
</evidence>
<reference evidence="10 11" key="1">
    <citation type="submission" date="2019-02" db="EMBL/GenBank/DDBJ databases">
        <title>Genome sequencing of the rare red list fungi Bondarzewia mesenterica.</title>
        <authorList>
            <person name="Buettner E."/>
            <person name="Kellner H."/>
        </authorList>
    </citation>
    <scope>NUCLEOTIDE SEQUENCE [LARGE SCALE GENOMIC DNA]</scope>
    <source>
        <strain evidence="10 11">DSM 108281</strain>
    </source>
</reference>
<evidence type="ECO:0000256" key="4">
    <source>
        <dbReference type="ARBA" id="ARBA00022827"/>
    </source>
</evidence>
<dbReference type="PIRSF" id="PIRSF000137">
    <property type="entry name" value="Alcohol_oxidase"/>
    <property type="match status" value="1"/>
</dbReference>
<dbReference type="EMBL" id="SGPL01000235">
    <property type="protein sequence ID" value="THH15004.1"/>
    <property type="molecule type" value="Genomic_DNA"/>
</dbReference>
<comment type="caution">
    <text evidence="10">The sequence shown here is derived from an EMBL/GenBank/DDBJ whole genome shotgun (WGS) entry which is preliminary data.</text>
</comment>
<feature type="chain" id="PRO_5020333329" description="Glucose-methanol-choline oxidoreductase N-terminal domain-containing protein" evidence="8">
    <location>
        <begin position="20"/>
        <end position="595"/>
    </location>
</feature>
<dbReference type="InterPro" id="IPR000172">
    <property type="entry name" value="GMC_OxRdtase_N"/>
</dbReference>
<evidence type="ECO:0000256" key="6">
    <source>
        <dbReference type="PIRSR" id="PIRSR000137-2"/>
    </source>
</evidence>
<evidence type="ECO:0000256" key="7">
    <source>
        <dbReference type="RuleBase" id="RU003968"/>
    </source>
</evidence>
<dbReference type="GO" id="GO:0050660">
    <property type="term" value="F:flavin adenine dinucleotide binding"/>
    <property type="evidence" value="ECO:0007669"/>
    <property type="project" value="InterPro"/>
</dbReference>
<feature type="active site" description="Proton donor" evidence="5">
    <location>
        <position position="530"/>
    </location>
</feature>
<dbReference type="PROSITE" id="PS00623">
    <property type="entry name" value="GMC_OXRED_1"/>
    <property type="match status" value="1"/>
</dbReference>
<keyword evidence="4 6" id="KW-0274">FAD</keyword>
<dbReference type="Gene3D" id="3.50.50.60">
    <property type="entry name" value="FAD/NAD(P)-binding domain"/>
    <property type="match status" value="1"/>
</dbReference>
<evidence type="ECO:0000313" key="10">
    <source>
        <dbReference type="EMBL" id="THH15004.1"/>
    </source>
</evidence>
<name>A0A4S4LRL5_9AGAM</name>
<dbReference type="SUPFAM" id="SSF54373">
    <property type="entry name" value="FAD-linked reductases, C-terminal domain"/>
    <property type="match status" value="1"/>
</dbReference>
<dbReference type="InterPro" id="IPR036188">
    <property type="entry name" value="FAD/NAD-bd_sf"/>
</dbReference>